<dbReference type="EMBL" id="JAGGMR010000001">
    <property type="protein sequence ID" value="MBP2190678.1"/>
    <property type="molecule type" value="Genomic_DNA"/>
</dbReference>
<keyword evidence="2" id="KW-1185">Reference proteome</keyword>
<sequence length="377" mass="42873">MTEIRRYFSPQRLRVLEVMVDGRTHTVEGLYRKCGMSRPHSAARALNWLCRWQYVRVGEPEWFAADCSVIEPRFVLTEKGLAVARKVVFGDTAPVHSQNIEELRQPTRQYTVEMVSMRHRKGDTPAIVGSGNLAECRERLGAIADTFRSCNLRVSPLDGDEFEAVLSGGRQIVRIVPCAHETETAGPCHTGPATGGITRGRQQMSDDDQMMMDLGPEVKQTEWGKWHDAARRTEQVRKFMELAGLERIPAQPWPDDSPEVKRLDGVIAEWFPDMASARAPENSDRIDAFVCFIGECFIEFTGAEWIEYKWFGRDHSFYDDVNPALRLDTYDEDVETAWGLVEDMFESSQGVCSRFAAILREYTADHEAKRRAESDPT</sequence>
<evidence type="ECO:0000313" key="2">
    <source>
        <dbReference type="Proteomes" id="UP001519325"/>
    </source>
</evidence>
<comment type="caution">
    <text evidence="1">The sequence shown here is derived from an EMBL/GenBank/DDBJ whole genome shotgun (WGS) entry which is preliminary data.</text>
</comment>
<dbReference type="Proteomes" id="UP001519325">
    <property type="component" value="Unassembled WGS sequence"/>
</dbReference>
<organism evidence="1 2">
    <name type="scientific">Nocardia goodfellowii</name>
    <dbReference type="NCBI Taxonomy" id="882446"/>
    <lineage>
        <taxon>Bacteria</taxon>
        <taxon>Bacillati</taxon>
        <taxon>Actinomycetota</taxon>
        <taxon>Actinomycetes</taxon>
        <taxon>Mycobacteriales</taxon>
        <taxon>Nocardiaceae</taxon>
        <taxon>Nocardia</taxon>
    </lineage>
</organism>
<reference evidence="1 2" key="1">
    <citation type="submission" date="2021-03" db="EMBL/GenBank/DDBJ databases">
        <title>Sequencing the genomes of 1000 actinobacteria strains.</title>
        <authorList>
            <person name="Klenk H.-P."/>
        </authorList>
    </citation>
    <scope>NUCLEOTIDE SEQUENCE [LARGE SCALE GENOMIC DNA]</scope>
    <source>
        <strain evidence="1 2">DSM 45516</strain>
    </source>
</reference>
<accession>A0ABS4QGH0</accession>
<evidence type="ECO:0000313" key="1">
    <source>
        <dbReference type="EMBL" id="MBP2190678.1"/>
    </source>
</evidence>
<dbReference type="RefSeq" id="WP_209891143.1">
    <property type="nucleotide sequence ID" value="NZ_JAGGMR010000001.1"/>
</dbReference>
<evidence type="ECO:0008006" key="3">
    <source>
        <dbReference type="Google" id="ProtNLM"/>
    </source>
</evidence>
<gene>
    <name evidence="1" type="ORF">BJ987_003579</name>
</gene>
<proteinExistence type="predicted"/>
<protein>
    <recommendedName>
        <fullName evidence="3">MarR family transcriptional regulator</fullName>
    </recommendedName>
</protein>
<name>A0ABS4QGH0_9NOCA</name>